<feature type="domain" description="Cyanophycin synthase-like N-terminal" evidence="1">
    <location>
        <begin position="22"/>
        <end position="134"/>
    </location>
</feature>
<evidence type="ECO:0000313" key="3">
    <source>
        <dbReference type="Proteomes" id="UP001594288"/>
    </source>
</evidence>
<reference evidence="2 3" key="1">
    <citation type="submission" date="2024-09" db="EMBL/GenBank/DDBJ databases">
        <authorList>
            <person name="D'Angelo T."/>
        </authorList>
    </citation>
    <scope>NUCLEOTIDE SEQUENCE [LARGE SCALE GENOMIC DNA]</scope>
    <source>
        <strain evidence="2">SAG AM-311-F02</strain>
    </source>
</reference>
<accession>A0ABV6YP30</accession>
<sequence>MKRKPKDNGIRIVKSCISVYEVEIDLGKFSSAKTNRLNGFPGKLLRMFPALKKHECYAGEAGGFALELKHGTDLAHVMEHLTLELLKTAARPRREYSGWTRRRGRRHIIHFQTPDSSMGHCAVACARTIVEDIIDGRRVDKKAIIQSIRDSKEVARCK</sequence>
<comment type="caution">
    <text evidence="2">The sequence shown here is derived from an EMBL/GenBank/DDBJ whole genome shotgun (WGS) entry which is preliminary data.</text>
</comment>
<evidence type="ECO:0000313" key="2">
    <source>
        <dbReference type="EMBL" id="MFC1799833.1"/>
    </source>
</evidence>
<keyword evidence="3" id="KW-1185">Reference proteome</keyword>
<proteinExistence type="predicted"/>
<dbReference type="Pfam" id="PF18921">
    <property type="entry name" value="Cyanophycin_syn"/>
    <property type="match status" value="1"/>
</dbReference>
<organism evidence="2 3">
    <name type="scientific">Eiseniibacteriota bacterium</name>
    <dbReference type="NCBI Taxonomy" id="2212470"/>
    <lineage>
        <taxon>Bacteria</taxon>
        <taxon>Candidatus Eiseniibacteriota</taxon>
    </lineage>
</organism>
<evidence type="ECO:0000259" key="1">
    <source>
        <dbReference type="Pfam" id="PF18921"/>
    </source>
</evidence>
<protein>
    <recommendedName>
        <fullName evidence="1">Cyanophycin synthase-like N-terminal domain-containing protein</fullName>
    </recommendedName>
</protein>
<dbReference type="Proteomes" id="UP001594288">
    <property type="component" value="Unassembled WGS sequence"/>
</dbReference>
<gene>
    <name evidence="2" type="ORF">ACFL2Z_02860</name>
</gene>
<name>A0ABV6YP30_UNCEI</name>
<dbReference type="EMBL" id="JBHPEI010000035">
    <property type="protein sequence ID" value="MFC1799833.1"/>
    <property type="molecule type" value="Genomic_DNA"/>
</dbReference>
<dbReference type="InterPro" id="IPR044019">
    <property type="entry name" value="Cyanophycin_syn_N"/>
</dbReference>